<comment type="cofactor">
    <cofactor evidence="1">
        <name>Mn(2+)</name>
        <dbReference type="ChEBI" id="CHEBI:29035"/>
    </cofactor>
</comment>
<dbReference type="PANTHER" id="PTHR23132:SF23">
    <property type="entry name" value="D-ALANINE--D-ALANINE LIGASE B"/>
    <property type="match status" value="1"/>
</dbReference>
<evidence type="ECO:0000256" key="7">
    <source>
        <dbReference type="ARBA" id="ARBA00022723"/>
    </source>
</evidence>
<proteinExistence type="inferred from homology"/>
<dbReference type="Gene3D" id="3.40.50.20">
    <property type="match status" value="1"/>
</dbReference>
<comment type="caution">
    <text evidence="17">The sequence shown here is derived from an EMBL/GenBank/DDBJ whole genome shotgun (WGS) entry which is preliminary data.</text>
</comment>
<evidence type="ECO:0000256" key="8">
    <source>
        <dbReference type="ARBA" id="ARBA00022741"/>
    </source>
</evidence>
<dbReference type="PANTHER" id="PTHR23132">
    <property type="entry name" value="D-ALANINE--D-ALANINE LIGASE"/>
    <property type="match status" value="1"/>
</dbReference>
<dbReference type="SUPFAM" id="SSF56059">
    <property type="entry name" value="Glutathione synthetase ATP-binding domain-like"/>
    <property type="match status" value="1"/>
</dbReference>
<evidence type="ECO:0000256" key="15">
    <source>
        <dbReference type="PROSITE-ProRule" id="PRU00409"/>
    </source>
</evidence>
<evidence type="ECO:0000256" key="4">
    <source>
        <dbReference type="ARBA" id="ARBA00010871"/>
    </source>
</evidence>
<dbReference type="InterPro" id="IPR013815">
    <property type="entry name" value="ATP_grasp_subdomain_1"/>
</dbReference>
<sequence>MIVVKAALLRFRNIFLKTNPKKYRFKLDFCGILKILNKPGGVRPMKIAVLAGGRSTERNVSISSGYRITNALREQGYQSTFIDLFLGYDLPAGASAESVFEDANTSKDLEISDAILTDADINALREDGSTELFGPNVLEICKAADIVFLALHGGDGENGKVQAVLDLNNIRYTGSGSTASGVCMNKVYSKELMLYNNIQTAAFVEIKRDQGSKGHKLPFDYPVVVKPTSGGSSVGTHIVHNDEELAKSLADVFRFDNSAIIEEFIGGREFSLGVVNGYAFPAVEIKVHDGWYDFEHKFQAGYTDFITPPEDLDPEVHAEMKKVAVEAMDALGLQNYGRIDFFTNDRGVWVIEGNNLPGMTPLSLLPQEAEKDGDPYGELVESIVKGKMKIYDEGMNN</sequence>
<dbReference type="Proteomes" id="UP000051217">
    <property type="component" value="Unassembled WGS sequence"/>
</dbReference>
<dbReference type="NCBIfam" id="TIGR01205">
    <property type="entry name" value="D_ala_D_alaTIGR"/>
    <property type="match status" value="1"/>
</dbReference>
<dbReference type="GO" id="GO:0016874">
    <property type="term" value="F:ligase activity"/>
    <property type="evidence" value="ECO:0007669"/>
    <property type="project" value="UniProtKB-KW"/>
</dbReference>
<dbReference type="InterPro" id="IPR011095">
    <property type="entry name" value="Dala_Dala_lig_C"/>
</dbReference>
<dbReference type="Gene3D" id="3.30.470.20">
    <property type="entry name" value="ATP-grasp fold, B domain"/>
    <property type="match status" value="1"/>
</dbReference>
<comment type="subcellular location">
    <subcellularLocation>
        <location evidence="3 14">Cytoplasm</location>
    </subcellularLocation>
</comment>
<evidence type="ECO:0000313" key="18">
    <source>
        <dbReference type="Proteomes" id="UP000051217"/>
    </source>
</evidence>
<dbReference type="HAMAP" id="MF_00047">
    <property type="entry name" value="Dala_Dala_lig"/>
    <property type="match status" value="1"/>
</dbReference>
<protein>
    <recommendedName>
        <fullName evidence="14">D-alanine--D-alanine ligase</fullName>
        <ecNumber evidence="14">6.3.2.4</ecNumber>
    </recommendedName>
    <alternativeName>
        <fullName evidence="14">D-Ala-D-Ala ligase</fullName>
    </alternativeName>
    <alternativeName>
        <fullName evidence="14">D-alanylalanine synthetase</fullName>
    </alternativeName>
</protein>
<dbReference type="InterPro" id="IPR000291">
    <property type="entry name" value="D-Ala_lig_Van_CS"/>
</dbReference>
<keyword evidence="10 14" id="KW-0133">Cell shape</keyword>
<dbReference type="InterPro" id="IPR016185">
    <property type="entry name" value="PreATP-grasp_dom_sf"/>
</dbReference>
<evidence type="ECO:0000256" key="13">
    <source>
        <dbReference type="ARBA" id="ARBA00023316"/>
    </source>
</evidence>
<keyword evidence="18" id="KW-1185">Reference proteome</keyword>
<accession>A0ABR5PJ68</accession>
<organism evidence="17 18">
    <name type="scientific">Ligilactobacillus acidipiscis DSM 15836</name>
    <dbReference type="NCBI Taxonomy" id="1423716"/>
    <lineage>
        <taxon>Bacteria</taxon>
        <taxon>Bacillati</taxon>
        <taxon>Bacillota</taxon>
        <taxon>Bacilli</taxon>
        <taxon>Lactobacillales</taxon>
        <taxon>Lactobacillaceae</taxon>
        <taxon>Ligilactobacillus</taxon>
    </lineage>
</organism>
<keyword evidence="8 15" id="KW-0547">Nucleotide-binding</keyword>
<keyword evidence="11 14" id="KW-0573">Peptidoglycan synthesis</keyword>
<evidence type="ECO:0000256" key="10">
    <source>
        <dbReference type="ARBA" id="ARBA00022960"/>
    </source>
</evidence>
<dbReference type="EMBL" id="AZFI01000090">
    <property type="protein sequence ID" value="KRM26566.1"/>
    <property type="molecule type" value="Genomic_DNA"/>
</dbReference>
<evidence type="ECO:0000256" key="2">
    <source>
        <dbReference type="ARBA" id="ARBA00001946"/>
    </source>
</evidence>
<dbReference type="EC" id="6.3.2.4" evidence="14"/>
<comment type="catalytic activity">
    <reaction evidence="14">
        <text>2 D-alanine + ATP = D-alanyl-D-alanine + ADP + phosphate + H(+)</text>
        <dbReference type="Rhea" id="RHEA:11224"/>
        <dbReference type="ChEBI" id="CHEBI:15378"/>
        <dbReference type="ChEBI" id="CHEBI:30616"/>
        <dbReference type="ChEBI" id="CHEBI:43474"/>
        <dbReference type="ChEBI" id="CHEBI:57416"/>
        <dbReference type="ChEBI" id="CHEBI:57822"/>
        <dbReference type="ChEBI" id="CHEBI:456216"/>
        <dbReference type="EC" id="6.3.2.4"/>
    </reaction>
</comment>
<evidence type="ECO:0000256" key="12">
    <source>
        <dbReference type="ARBA" id="ARBA00023211"/>
    </source>
</evidence>
<dbReference type="PIRSF" id="PIRSF039102">
    <property type="entry name" value="Ddl/VanB"/>
    <property type="match status" value="1"/>
</dbReference>
<dbReference type="Gene3D" id="3.30.1490.20">
    <property type="entry name" value="ATP-grasp fold, A domain"/>
    <property type="match status" value="1"/>
</dbReference>
<name>A0ABR5PJ68_9LACO</name>
<evidence type="ECO:0000256" key="9">
    <source>
        <dbReference type="ARBA" id="ARBA00022840"/>
    </source>
</evidence>
<keyword evidence="9 15" id="KW-0067">ATP-binding</keyword>
<keyword evidence="6 14" id="KW-0436">Ligase</keyword>
<evidence type="ECO:0000259" key="16">
    <source>
        <dbReference type="PROSITE" id="PS50975"/>
    </source>
</evidence>
<keyword evidence="12" id="KW-0464">Manganese</keyword>
<keyword evidence="13 14" id="KW-0961">Cell wall biogenesis/degradation</keyword>
<dbReference type="InterPro" id="IPR011761">
    <property type="entry name" value="ATP-grasp"/>
</dbReference>
<gene>
    <name evidence="14" type="primary">ddl</name>
    <name evidence="17" type="ORF">FC65_GL002236</name>
</gene>
<comment type="function">
    <text evidence="14">Cell wall formation.</text>
</comment>
<dbReference type="SMART" id="SM01209">
    <property type="entry name" value="GARS_A"/>
    <property type="match status" value="1"/>
</dbReference>
<evidence type="ECO:0000256" key="5">
    <source>
        <dbReference type="ARBA" id="ARBA00022490"/>
    </source>
</evidence>
<evidence type="ECO:0000256" key="14">
    <source>
        <dbReference type="HAMAP-Rule" id="MF_00047"/>
    </source>
</evidence>
<evidence type="ECO:0000256" key="1">
    <source>
        <dbReference type="ARBA" id="ARBA00001936"/>
    </source>
</evidence>
<dbReference type="InterPro" id="IPR005905">
    <property type="entry name" value="D_ala_D_ala"/>
</dbReference>
<evidence type="ECO:0000313" key="17">
    <source>
        <dbReference type="EMBL" id="KRM26566.1"/>
    </source>
</evidence>
<evidence type="ECO:0000256" key="11">
    <source>
        <dbReference type="ARBA" id="ARBA00022984"/>
    </source>
</evidence>
<dbReference type="PROSITE" id="PS00843">
    <property type="entry name" value="DALA_DALA_LIGASE_1"/>
    <property type="match status" value="1"/>
</dbReference>
<dbReference type="Pfam" id="PF01820">
    <property type="entry name" value="Dala_Dala_lig_N"/>
    <property type="match status" value="1"/>
</dbReference>
<dbReference type="SUPFAM" id="SSF52440">
    <property type="entry name" value="PreATP-grasp domain"/>
    <property type="match status" value="1"/>
</dbReference>
<evidence type="ECO:0000256" key="6">
    <source>
        <dbReference type="ARBA" id="ARBA00022598"/>
    </source>
</evidence>
<comment type="similarity">
    <text evidence="4 14">Belongs to the D-alanine--D-alanine ligase family.</text>
</comment>
<dbReference type="PROSITE" id="PS50975">
    <property type="entry name" value="ATP_GRASP"/>
    <property type="match status" value="1"/>
</dbReference>
<feature type="domain" description="ATP-grasp" evidence="16">
    <location>
        <begin position="190"/>
        <end position="385"/>
    </location>
</feature>
<keyword evidence="5 14" id="KW-0963">Cytoplasm</keyword>
<keyword evidence="7" id="KW-0479">Metal-binding</keyword>
<dbReference type="Pfam" id="PF07478">
    <property type="entry name" value="Dala_Dala_lig_C"/>
    <property type="match status" value="1"/>
</dbReference>
<comment type="pathway">
    <text evidence="14">Cell wall biogenesis; peptidoglycan biosynthesis.</text>
</comment>
<dbReference type="InterPro" id="IPR011127">
    <property type="entry name" value="Dala_Dala_lig_N"/>
</dbReference>
<comment type="cofactor">
    <cofactor evidence="2">
        <name>Mg(2+)</name>
        <dbReference type="ChEBI" id="CHEBI:18420"/>
    </cofactor>
</comment>
<reference evidence="17 18" key="1">
    <citation type="journal article" date="2015" name="Genome Announc.">
        <title>Expanding the biotechnology potential of lactobacilli through comparative genomics of 213 strains and associated genera.</title>
        <authorList>
            <person name="Sun Z."/>
            <person name="Harris H.M."/>
            <person name="McCann A."/>
            <person name="Guo C."/>
            <person name="Argimon S."/>
            <person name="Zhang W."/>
            <person name="Yang X."/>
            <person name="Jeffery I.B."/>
            <person name="Cooney J.C."/>
            <person name="Kagawa T.F."/>
            <person name="Liu W."/>
            <person name="Song Y."/>
            <person name="Salvetti E."/>
            <person name="Wrobel A."/>
            <person name="Rasinkangas P."/>
            <person name="Parkhill J."/>
            <person name="Rea M.C."/>
            <person name="O'Sullivan O."/>
            <person name="Ritari J."/>
            <person name="Douillard F.P."/>
            <person name="Paul Ross R."/>
            <person name="Yang R."/>
            <person name="Briner A.E."/>
            <person name="Felis G.E."/>
            <person name="de Vos W.M."/>
            <person name="Barrangou R."/>
            <person name="Klaenhammer T.R."/>
            <person name="Caufield P.W."/>
            <person name="Cui Y."/>
            <person name="Zhang H."/>
            <person name="O'Toole P.W."/>
        </authorList>
    </citation>
    <scope>NUCLEOTIDE SEQUENCE [LARGE SCALE GENOMIC DNA]</scope>
    <source>
        <strain evidence="17 18">DSM 15836</strain>
    </source>
</reference>
<evidence type="ECO:0000256" key="3">
    <source>
        <dbReference type="ARBA" id="ARBA00004496"/>
    </source>
</evidence>